<evidence type="ECO:0000256" key="1">
    <source>
        <dbReference type="ARBA" id="ARBA00023002"/>
    </source>
</evidence>
<keyword evidence="1" id="KW-0560">Oxidoreductase</keyword>
<proteinExistence type="predicted"/>
<dbReference type="InterPro" id="IPR028939">
    <property type="entry name" value="P5C_Rdtase_cat_N"/>
</dbReference>
<feature type="domain" description="Pyrroline-5-carboxylate reductase catalytic N-terminal" evidence="2">
    <location>
        <begin position="39"/>
        <end position="127"/>
    </location>
</feature>
<gene>
    <name evidence="3" type="ORF">F0U60_08170</name>
</gene>
<dbReference type="Proteomes" id="UP001611383">
    <property type="component" value="Chromosome"/>
</dbReference>
<dbReference type="SUPFAM" id="SSF51735">
    <property type="entry name" value="NAD(P)-binding Rossmann-fold domains"/>
    <property type="match status" value="1"/>
</dbReference>
<dbReference type="EMBL" id="CP043494">
    <property type="protein sequence ID" value="WNG44076.1"/>
    <property type="molecule type" value="Genomic_DNA"/>
</dbReference>
<reference evidence="3 4" key="1">
    <citation type="submission" date="2019-08" db="EMBL/GenBank/DDBJ databases">
        <title>Archangium and Cystobacter genomes.</title>
        <authorList>
            <person name="Chen I.-C.K."/>
            <person name="Wielgoss S."/>
        </authorList>
    </citation>
    <scope>NUCLEOTIDE SEQUENCE [LARGE SCALE GENOMIC DNA]</scope>
    <source>
        <strain evidence="3 4">Cbm 6</strain>
    </source>
</reference>
<name>A0ABY9WSU0_9BACT</name>
<sequence length="262" mass="28140">MAASWAPPASRCRCSNTFRHFSPGPSQGRIRAMTEHQAVAVLGTGNMGRGLARVLAAAGHTVLLGSRDPERAQQLATELGAHRVQGMSNVEAASRASIVFLAYHSNDTLLHELAPVTEGKVVVDIATYHDEPPADFNPLTQVPSSSPQERTAQQLPRAHVLGAFQVTWAQLFDTPLLDGRKTPVFVLGDHTGAKASLLALIRTLPFEPVDAGGLQQARIVAALYFLVTGLGRRYAFRDHGHDWRTSVRALNILLPAALGLGP</sequence>
<organism evidence="3 4">
    <name type="scientific">Archangium minus</name>
    <dbReference type="NCBI Taxonomy" id="83450"/>
    <lineage>
        <taxon>Bacteria</taxon>
        <taxon>Pseudomonadati</taxon>
        <taxon>Myxococcota</taxon>
        <taxon>Myxococcia</taxon>
        <taxon>Myxococcales</taxon>
        <taxon>Cystobacterineae</taxon>
        <taxon>Archangiaceae</taxon>
        <taxon>Archangium</taxon>
    </lineage>
</organism>
<keyword evidence="4" id="KW-1185">Reference proteome</keyword>
<evidence type="ECO:0000313" key="3">
    <source>
        <dbReference type="EMBL" id="WNG44076.1"/>
    </source>
</evidence>
<protein>
    <recommendedName>
        <fullName evidence="2">Pyrroline-5-carboxylate reductase catalytic N-terminal domain-containing protein</fullName>
    </recommendedName>
</protein>
<evidence type="ECO:0000259" key="2">
    <source>
        <dbReference type="Pfam" id="PF03807"/>
    </source>
</evidence>
<dbReference type="Gene3D" id="3.40.50.720">
    <property type="entry name" value="NAD(P)-binding Rossmann-like Domain"/>
    <property type="match status" value="1"/>
</dbReference>
<accession>A0ABY9WSU0</accession>
<dbReference type="InterPro" id="IPR036291">
    <property type="entry name" value="NAD(P)-bd_dom_sf"/>
</dbReference>
<dbReference type="PANTHER" id="PTHR14239">
    <property type="entry name" value="DUDULIN-RELATED"/>
    <property type="match status" value="1"/>
</dbReference>
<dbReference type="Pfam" id="PF03807">
    <property type="entry name" value="F420_oxidored"/>
    <property type="match status" value="1"/>
</dbReference>
<evidence type="ECO:0000313" key="4">
    <source>
        <dbReference type="Proteomes" id="UP001611383"/>
    </source>
</evidence>
<dbReference type="InterPro" id="IPR051267">
    <property type="entry name" value="STEAP_metalloreductase"/>
</dbReference>